<evidence type="ECO:0000313" key="1">
    <source>
        <dbReference type="EMBL" id="RUP44242.1"/>
    </source>
</evidence>
<keyword evidence="2" id="KW-1185">Reference proteome</keyword>
<accession>A0A433D080</accession>
<reference evidence="1 2" key="1">
    <citation type="journal article" date="2018" name="New Phytol.">
        <title>Phylogenomics of Endogonaceae and evolution of mycorrhizas within Mucoromycota.</title>
        <authorList>
            <person name="Chang Y."/>
            <person name="Desiro A."/>
            <person name="Na H."/>
            <person name="Sandor L."/>
            <person name="Lipzen A."/>
            <person name="Clum A."/>
            <person name="Barry K."/>
            <person name="Grigoriev I.V."/>
            <person name="Martin F.M."/>
            <person name="Stajich J.E."/>
            <person name="Smith M.E."/>
            <person name="Bonito G."/>
            <person name="Spatafora J.W."/>
        </authorList>
    </citation>
    <scope>NUCLEOTIDE SEQUENCE [LARGE SCALE GENOMIC DNA]</scope>
    <source>
        <strain evidence="1 2">GMNB39</strain>
    </source>
</reference>
<protein>
    <submittedName>
        <fullName evidence="1">Uncharacterized protein</fullName>
    </submittedName>
</protein>
<dbReference type="Proteomes" id="UP000268093">
    <property type="component" value="Unassembled WGS sequence"/>
</dbReference>
<name>A0A433D080_9FUNG</name>
<evidence type="ECO:0000313" key="2">
    <source>
        <dbReference type="Proteomes" id="UP000268093"/>
    </source>
</evidence>
<sequence>MSLVILTSPHKRFRQNIKYPQTESITHLIASILALRGRAILALKEVLAVLIHLKLLNDNLGGVNANGDGGTYQRLNK</sequence>
<proteinExistence type="predicted"/>
<comment type="caution">
    <text evidence="1">The sequence shown here is derived from an EMBL/GenBank/DDBJ whole genome shotgun (WGS) entry which is preliminary data.</text>
</comment>
<dbReference type="EMBL" id="RBNI01009291">
    <property type="protein sequence ID" value="RUP44242.1"/>
    <property type="molecule type" value="Genomic_DNA"/>
</dbReference>
<organism evidence="1 2">
    <name type="scientific">Jimgerdemannia flammicorona</name>
    <dbReference type="NCBI Taxonomy" id="994334"/>
    <lineage>
        <taxon>Eukaryota</taxon>
        <taxon>Fungi</taxon>
        <taxon>Fungi incertae sedis</taxon>
        <taxon>Mucoromycota</taxon>
        <taxon>Mucoromycotina</taxon>
        <taxon>Endogonomycetes</taxon>
        <taxon>Endogonales</taxon>
        <taxon>Endogonaceae</taxon>
        <taxon>Jimgerdemannia</taxon>
    </lineage>
</organism>
<gene>
    <name evidence="1" type="ORF">BC936DRAFT_149725</name>
</gene>